<name>A0A2R6W151_MARPO</name>
<dbReference type="EMBL" id="KZ772859">
    <property type="protein sequence ID" value="PTQ27586.1"/>
    <property type="molecule type" value="Genomic_DNA"/>
</dbReference>
<dbReference type="Pfam" id="PF06830">
    <property type="entry name" value="Root_cap"/>
    <property type="match status" value="1"/>
</dbReference>
<sequence>MARVAIILSGLAVLFLALELQVHADTSAGDPTTNYVMETQVAGGPDRAHCLSQNCLYKLLTCPENCRKRETIAPGKSACFLNCLKCEATCKHRKLDCFGYGAVCYDPRFIGGDGVMFYFHGQKDKNFCIVSDRNLHINAHFIGKRPEGRHRDYTWVQGLGIMFDSHKLSIAAKKVGVWDDNVDQLTFSYDGADIDIPELDGAIWVSADRQVVIERTSETNSAHVMIHELMEVSLDVVPITDADSRVHNYQVTDEDRFAHLQMQFNFFGLSPSAHGVLGQTYRPNFKTTVKTDVPMPILGGDEKYLTSSLLSADCMVSQFSVDGDVDSAVAASSVMQSPVVCSSKNGGMSCRR</sequence>
<dbReference type="InterPro" id="IPR009646">
    <property type="entry name" value="Root_cap"/>
</dbReference>
<organism evidence="2 3">
    <name type="scientific">Marchantia polymorpha</name>
    <name type="common">Common liverwort</name>
    <name type="synonym">Marchantia aquatica</name>
    <dbReference type="NCBI Taxonomy" id="3197"/>
    <lineage>
        <taxon>Eukaryota</taxon>
        <taxon>Viridiplantae</taxon>
        <taxon>Streptophyta</taxon>
        <taxon>Embryophyta</taxon>
        <taxon>Marchantiophyta</taxon>
        <taxon>Marchantiopsida</taxon>
        <taxon>Marchantiidae</taxon>
        <taxon>Marchantiales</taxon>
        <taxon>Marchantiaceae</taxon>
        <taxon>Marchantia</taxon>
    </lineage>
</organism>
<dbReference type="Gramene" id="Mp2g23480.1">
    <property type="protein sequence ID" value="Mp2g23480.1.cds1"/>
    <property type="gene ID" value="Mp2g23480"/>
</dbReference>
<feature type="chain" id="PRO_5015349486" description="Root cap" evidence="1">
    <location>
        <begin position="25"/>
        <end position="352"/>
    </location>
</feature>
<evidence type="ECO:0000313" key="2">
    <source>
        <dbReference type="EMBL" id="PTQ27586.1"/>
    </source>
</evidence>
<protein>
    <recommendedName>
        <fullName evidence="4">Root cap</fullName>
    </recommendedName>
</protein>
<keyword evidence="1" id="KW-0732">Signal</keyword>
<dbReference type="OMA" id="QAMCQGR"/>
<dbReference type="AlphaFoldDB" id="A0A2R6W151"/>
<proteinExistence type="predicted"/>
<evidence type="ECO:0008006" key="4">
    <source>
        <dbReference type="Google" id="ProtNLM"/>
    </source>
</evidence>
<accession>A0A2R6W151</accession>
<dbReference type="PANTHER" id="PTHR31656">
    <property type="entry name" value="ROOT CAP DOMAIN-CONTAINING PROTEIN"/>
    <property type="match status" value="1"/>
</dbReference>
<dbReference type="OrthoDB" id="2012063at2759"/>
<reference evidence="3" key="1">
    <citation type="journal article" date="2017" name="Cell">
        <title>Insights into land plant evolution garnered from the Marchantia polymorpha genome.</title>
        <authorList>
            <person name="Bowman J.L."/>
            <person name="Kohchi T."/>
            <person name="Yamato K.T."/>
            <person name="Jenkins J."/>
            <person name="Shu S."/>
            <person name="Ishizaki K."/>
            <person name="Yamaoka S."/>
            <person name="Nishihama R."/>
            <person name="Nakamura Y."/>
            <person name="Berger F."/>
            <person name="Adam C."/>
            <person name="Aki S.S."/>
            <person name="Althoff F."/>
            <person name="Araki T."/>
            <person name="Arteaga-Vazquez M.A."/>
            <person name="Balasubrmanian S."/>
            <person name="Barry K."/>
            <person name="Bauer D."/>
            <person name="Boehm C.R."/>
            <person name="Briginshaw L."/>
            <person name="Caballero-Perez J."/>
            <person name="Catarino B."/>
            <person name="Chen F."/>
            <person name="Chiyoda S."/>
            <person name="Chovatia M."/>
            <person name="Davies K.M."/>
            <person name="Delmans M."/>
            <person name="Demura T."/>
            <person name="Dierschke T."/>
            <person name="Dolan L."/>
            <person name="Dorantes-Acosta A.E."/>
            <person name="Eklund D.M."/>
            <person name="Florent S.N."/>
            <person name="Flores-Sandoval E."/>
            <person name="Fujiyama A."/>
            <person name="Fukuzawa H."/>
            <person name="Galik B."/>
            <person name="Grimanelli D."/>
            <person name="Grimwood J."/>
            <person name="Grossniklaus U."/>
            <person name="Hamada T."/>
            <person name="Haseloff J."/>
            <person name="Hetherington A.J."/>
            <person name="Higo A."/>
            <person name="Hirakawa Y."/>
            <person name="Hundley H.N."/>
            <person name="Ikeda Y."/>
            <person name="Inoue K."/>
            <person name="Inoue S.I."/>
            <person name="Ishida S."/>
            <person name="Jia Q."/>
            <person name="Kakita M."/>
            <person name="Kanazawa T."/>
            <person name="Kawai Y."/>
            <person name="Kawashima T."/>
            <person name="Kennedy M."/>
            <person name="Kinose K."/>
            <person name="Kinoshita T."/>
            <person name="Kohara Y."/>
            <person name="Koide E."/>
            <person name="Komatsu K."/>
            <person name="Kopischke S."/>
            <person name="Kubo M."/>
            <person name="Kyozuka J."/>
            <person name="Lagercrantz U."/>
            <person name="Lin S.S."/>
            <person name="Lindquist E."/>
            <person name="Lipzen A.M."/>
            <person name="Lu C.W."/>
            <person name="De Luna E."/>
            <person name="Martienssen R.A."/>
            <person name="Minamino N."/>
            <person name="Mizutani M."/>
            <person name="Mizutani M."/>
            <person name="Mochizuki N."/>
            <person name="Monte I."/>
            <person name="Mosher R."/>
            <person name="Nagasaki H."/>
            <person name="Nakagami H."/>
            <person name="Naramoto S."/>
            <person name="Nishitani K."/>
            <person name="Ohtani M."/>
            <person name="Okamoto T."/>
            <person name="Okumura M."/>
            <person name="Phillips J."/>
            <person name="Pollak B."/>
            <person name="Reinders A."/>
            <person name="Rovekamp M."/>
            <person name="Sano R."/>
            <person name="Sawa S."/>
            <person name="Schmid M.W."/>
            <person name="Shirakawa M."/>
            <person name="Solano R."/>
            <person name="Spunde A."/>
            <person name="Suetsugu N."/>
            <person name="Sugano S."/>
            <person name="Sugiyama A."/>
            <person name="Sun R."/>
            <person name="Suzuki Y."/>
            <person name="Takenaka M."/>
            <person name="Takezawa D."/>
            <person name="Tomogane H."/>
            <person name="Tsuzuki M."/>
            <person name="Ueda T."/>
            <person name="Umeda M."/>
            <person name="Ward J.M."/>
            <person name="Watanabe Y."/>
            <person name="Yazaki K."/>
            <person name="Yokoyama R."/>
            <person name="Yoshitake Y."/>
            <person name="Yotsui I."/>
            <person name="Zachgo S."/>
            <person name="Schmutz J."/>
        </authorList>
    </citation>
    <scope>NUCLEOTIDE SEQUENCE [LARGE SCALE GENOMIC DNA]</scope>
    <source>
        <strain evidence="3">Tak-1</strain>
    </source>
</reference>
<evidence type="ECO:0000256" key="1">
    <source>
        <dbReference type="SAM" id="SignalP"/>
    </source>
</evidence>
<gene>
    <name evidence="2" type="ORF">MARPO_0191s0004</name>
</gene>
<keyword evidence="3" id="KW-1185">Reference proteome</keyword>
<feature type="signal peptide" evidence="1">
    <location>
        <begin position="1"/>
        <end position="24"/>
    </location>
</feature>
<dbReference type="Proteomes" id="UP000244005">
    <property type="component" value="Unassembled WGS sequence"/>
</dbReference>
<evidence type="ECO:0000313" key="3">
    <source>
        <dbReference type="Proteomes" id="UP000244005"/>
    </source>
</evidence>